<keyword evidence="1" id="KW-0472">Membrane</keyword>
<evidence type="ECO:0000313" key="4">
    <source>
        <dbReference type="Proteomes" id="UP000233100"/>
    </source>
</evidence>
<protein>
    <submittedName>
        <fullName evidence="3">LETM1 domain containing 1</fullName>
    </submittedName>
    <submittedName>
        <fullName evidence="2">Macaca fascicularis brain cDNA clone: QccE-21134, similar to human cervical cancer 1 protooncogene (HCCR1), mRNA, RefSeq: NM_015416.2</fullName>
    </submittedName>
</protein>
<sequence length="181" mass="20785">MSYVVTKTKAINGKYHRFLGRHFPRFYVLYTIFMKGLQMLWADAKKARRIKTNMWKHNIKFHQLPYREMEHLRQKLSCLSCCTTWSCSPPTTLGQGAERTMERMALSCSRIVPQCRNKQHLPAKSVCTVKCVGGRERSRGHGLHSMAHVGTADIPFTARTETHPLVRGGPCEVSSRPPHNY</sequence>
<reference evidence="3" key="3">
    <citation type="submission" date="2025-05" db="UniProtKB">
        <authorList>
            <consortium name="Ensembl"/>
        </authorList>
    </citation>
    <scope>IDENTIFICATION</scope>
</reference>
<evidence type="ECO:0000313" key="3">
    <source>
        <dbReference type="Ensembl" id="ENSMFAP00000052951.1"/>
    </source>
</evidence>
<name>I7GAF3_MACFA</name>
<reference evidence="2" key="1">
    <citation type="journal article" date="2007" name="PLoS Biol.">
        <title>Rate of evolution in brain-expressed genes in humans and other primates.</title>
        <authorList>
            <person name="Wang H.-Y."/>
            <person name="Chien H.-C."/>
            <person name="Osada N."/>
            <person name="Hashimoto K."/>
            <person name="Sugano S."/>
            <person name="Gojobori T."/>
            <person name="Chou C.-K."/>
            <person name="Tsai S.-F."/>
            <person name="Wu C.-I."/>
            <person name="Shen C.-K.J."/>
        </authorList>
    </citation>
    <scope>NUCLEOTIDE SEQUENCE</scope>
</reference>
<keyword evidence="4" id="KW-1185">Reference proteome</keyword>
<dbReference type="VEuPathDB" id="HostDB:ENSMFAG00000035824"/>
<evidence type="ECO:0000256" key="1">
    <source>
        <dbReference type="SAM" id="Phobius"/>
    </source>
</evidence>
<keyword evidence="1" id="KW-1133">Transmembrane helix</keyword>
<feature type="transmembrane region" description="Helical" evidence="1">
    <location>
        <begin position="26"/>
        <end position="44"/>
    </location>
</feature>
<dbReference type="GeneTree" id="ENSGT00950000183167"/>
<reference evidence="3 4" key="2">
    <citation type="submission" date="2013-03" db="EMBL/GenBank/DDBJ databases">
        <authorList>
            <person name="Warren W."/>
            <person name="Wilson R.K."/>
        </authorList>
    </citation>
    <scope>NUCLEOTIDE SEQUENCE</scope>
</reference>
<dbReference type="Bgee" id="ENSMFAG00000035824">
    <property type="expression patterns" value="Expressed in lymph node and 13 other cell types or tissues"/>
</dbReference>
<evidence type="ECO:0000313" key="2">
    <source>
        <dbReference type="EMBL" id="BAE88558.1"/>
    </source>
</evidence>
<proteinExistence type="evidence at transcript level"/>
<organism evidence="2">
    <name type="scientific">Macaca fascicularis</name>
    <name type="common">Crab-eating macaque</name>
    <name type="synonym">Cynomolgus monkey</name>
    <dbReference type="NCBI Taxonomy" id="9541"/>
    <lineage>
        <taxon>Eukaryota</taxon>
        <taxon>Metazoa</taxon>
        <taxon>Chordata</taxon>
        <taxon>Craniata</taxon>
        <taxon>Vertebrata</taxon>
        <taxon>Euteleostomi</taxon>
        <taxon>Mammalia</taxon>
        <taxon>Eutheria</taxon>
        <taxon>Euarchontoglires</taxon>
        <taxon>Primates</taxon>
        <taxon>Haplorrhini</taxon>
        <taxon>Catarrhini</taxon>
        <taxon>Cercopithecidae</taxon>
        <taxon>Cercopithecinae</taxon>
        <taxon>Macaca</taxon>
    </lineage>
</organism>
<dbReference type="AlphaFoldDB" id="I7GAF3"/>
<dbReference type="Ensembl" id="ENSMFAT00000081427.1">
    <property type="protein sequence ID" value="ENSMFAP00000052951.1"/>
    <property type="gene ID" value="ENSMFAG00000035824.2"/>
</dbReference>
<dbReference type="Proteomes" id="UP000233100">
    <property type="component" value="Chromosome 11"/>
</dbReference>
<dbReference type="EMBL" id="AB171495">
    <property type="protein sequence ID" value="BAE88558.1"/>
    <property type="molecule type" value="mRNA"/>
</dbReference>
<gene>
    <name evidence="3" type="primary">LETMD1</name>
</gene>
<accession>I7GAF3</accession>
<keyword evidence="1" id="KW-0812">Transmembrane</keyword>